<protein>
    <submittedName>
        <fullName evidence="1">Uncharacterized protein</fullName>
    </submittedName>
</protein>
<dbReference type="EMBL" id="SGXD01000004">
    <property type="protein sequence ID" value="RZS82898.1"/>
    <property type="molecule type" value="Genomic_DNA"/>
</dbReference>
<accession>A0A4Q7NGQ1</accession>
<comment type="caution">
    <text evidence="1">The sequence shown here is derived from an EMBL/GenBank/DDBJ whole genome shotgun (WGS) entry which is preliminary data.</text>
</comment>
<evidence type="ECO:0000313" key="1">
    <source>
        <dbReference type="EMBL" id="RZS82898.1"/>
    </source>
</evidence>
<name>A0A4Q7NGQ1_9ACTN</name>
<keyword evidence="2" id="KW-1185">Reference proteome</keyword>
<sequence>MGRWGALGALLQVGRARAAVSGLLVVAVGVLLRRLAASRHPVVRATGVGGNLPR</sequence>
<evidence type="ECO:0000313" key="2">
    <source>
        <dbReference type="Proteomes" id="UP000293638"/>
    </source>
</evidence>
<gene>
    <name evidence="1" type="ORF">EV189_3295</name>
</gene>
<organism evidence="1 2">
    <name type="scientific">Motilibacter rhizosphaerae</name>
    <dbReference type="NCBI Taxonomy" id="598652"/>
    <lineage>
        <taxon>Bacteria</taxon>
        <taxon>Bacillati</taxon>
        <taxon>Actinomycetota</taxon>
        <taxon>Actinomycetes</taxon>
        <taxon>Motilibacterales</taxon>
        <taxon>Motilibacteraceae</taxon>
        <taxon>Motilibacter</taxon>
    </lineage>
</organism>
<dbReference type="Proteomes" id="UP000293638">
    <property type="component" value="Unassembled WGS sequence"/>
</dbReference>
<dbReference type="AlphaFoldDB" id="A0A4Q7NGQ1"/>
<reference evidence="1 2" key="1">
    <citation type="submission" date="2019-02" db="EMBL/GenBank/DDBJ databases">
        <title>Genomic Encyclopedia of Type Strains, Phase IV (KMG-IV): sequencing the most valuable type-strain genomes for metagenomic binning, comparative biology and taxonomic classification.</title>
        <authorList>
            <person name="Goeker M."/>
        </authorList>
    </citation>
    <scope>NUCLEOTIDE SEQUENCE [LARGE SCALE GENOMIC DNA]</scope>
    <source>
        <strain evidence="1 2">DSM 45622</strain>
    </source>
</reference>
<dbReference type="RefSeq" id="WP_165400344.1">
    <property type="nucleotide sequence ID" value="NZ_SGXD01000004.1"/>
</dbReference>
<proteinExistence type="predicted"/>